<keyword evidence="2" id="KW-0238">DNA-binding</keyword>
<dbReference type="AlphaFoldDB" id="A0A6G4UEU8"/>
<reference evidence="5 6" key="1">
    <citation type="submission" date="2020-02" db="EMBL/GenBank/DDBJ databases">
        <title>Whole-genome analyses of novel actinobacteria.</title>
        <authorList>
            <person name="Sahin N."/>
        </authorList>
    </citation>
    <scope>NUCLEOTIDE SEQUENCE [LARGE SCALE GENOMIC DNA]</scope>
    <source>
        <strain evidence="5 6">A7024</strain>
    </source>
</reference>
<dbReference type="PANTHER" id="PTHR46796">
    <property type="entry name" value="HTH-TYPE TRANSCRIPTIONAL ACTIVATOR RHAS-RELATED"/>
    <property type="match status" value="1"/>
</dbReference>
<dbReference type="Proteomes" id="UP000481583">
    <property type="component" value="Unassembled WGS sequence"/>
</dbReference>
<evidence type="ECO:0000256" key="1">
    <source>
        <dbReference type="ARBA" id="ARBA00023015"/>
    </source>
</evidence>
<keyword evidence="3" id="KW-0804">Transcription</keyword>
<dbReference type="InterPro" id="IPR018060">
    <property type="entry name" value="HTH_AraC"/>
</dbReference>
<dbReference type="PROSITE" id="PS01124">
    <property type="entry name" value="HTH_ARAC_FAMILY_2"/>
    <property type="match status" value="1"/>
</dbReference>
<gene>
    <name evidence="5" type="ORF">G5C51_40900</name>
</gene>
<sequence length="205" mass="22215">PHPHRRLRSFAAAMVPGAPRIRGERVECLELHLAPSAAYALLGVPPRELDGTITGLDDLWGRPMRRLRDQLHHAATWPQRHALMDEFLISRATRKAPTMAPHIAAAWERIITRRGRIGVGELAAYCGCSRKKLWAGFTAQVGITPKRAAMLVRFDHAAQSLAAGDSPAEVAVTCGYVDQPHLHRDVLAFAGCTPGALAAATTSAN</sequence>
<dbReference type="SMART" id="SM00342">
    <property type="entry name" value="HTH_ARAC"/>
    <property type="match status" value="1"/>
</dbReference>
<dbReference type="RefSeq" id="WP_165245843.1">
    <property type="nucleotide sequence ID" value="NZ_JAAKZV010000443.1"/>
</dbReference>
<feature type="domain" description="HTH araC/xylS-type" evidence="4">
    <location>
        <begin position="101"/>
        <end position="200"/>
    </location>
</feature>
<name>A0A6G4UEU8_9ACTN</name>
<accession>A0A6G4UEU8</accession>
<dbReference type="InterPro" id="IPR050204">
    <property type="entry name" value="AraC_XylS_family_regulators"/>
</dbReference>
<evidence type="ECO:0000259" key="4">
    <source>
        <dbReference type="PROSITE" id="PS01124"/>
    </source>
</evidence>
<dbReference type="Gene3D" id="1.10.10.60">
    <property type="entry name" value="Homeodomain-like"/>
    <property type="match status" value="1"/>
</dbReference>
<proteinExistence type="predicted"/>
<organism evidence="5 6">
    <name type="scientific">Streptomyces coryli</name>
    <dbReference type="NCBI Taxonomy" id="1128680"/>
    <lineage>
        <taxon>Bacteria</taxon>
        <taxon>Bacillati</taxon>
        <taxon>Actinomycetota</taxon>
        <taxon>Actinomycetes</taxon>
        <taxon>Kitasatosporales</taxon>
        <taxon>Streptomycetaceae</taxon>
        <taxon>Streptomyces</taxon>
    </lineage>
</organism>
<dbReference type="EMBL" id="JAAKZV010000443">
    <property type="protein sequence ID" value="NGN70228.1"/>
    <property type="molecule type" value="Genomic_DNA"/>
</dbReference>
<keyword evidence="1" id="KW-0805">Transcription regulation</keyword>
<comment type="caution">
    <text evidence="5">The sequence shown here is derived from an EMBL/GenBank/DDBJ whole genome shotgun (WGS) entry which is preliminary data.</text>
</comment>
<keyword evidence="6" id="KW-1185">Reference proteome</keyword>
<feature type="non-terminal residue" evidence="5">
    <location>
        <position position="1"/>
    </location>
</feature>
<evidence type="ECO:0000256" key="2">
    <source>
        <dbReference type="ARBA" id="ARBA00023125"/>
    </source>
</evidence>
<dbReference type="Pfam" id="PF12833">
    <property type="entry name" value="HTH_18"/>
    <property type="match status" value="1"/>
</dbReference>
<protein>
    <submittedName>
        <fullName evidence="5">Helix-turn-helix domain-containing protein</fullName>
    </submittedName>
</protein>
<evidence type="ECO:0000256" key="3">
    <source>
        <dbReference type="ARBA" id="ARBA00023163"/>
    </source>
</evidence>
<evidence type="ECO:0000313" key="6">
    <source>
        <dbReference type="Proteomes" id="UP000481583"/>
    </source>
</evidence>
<dbReference type="GO" id="GO:0003700">
    <property type="term" value="F:DNA-binding transcription factor activity"/>
    <property type="evidence" value="ECO:0007669"/>
    <property type="project" value="InterPro"/>
</dbReference>
<dbReference type="GO" id="GO:0043565">
    <property type="term" value="F:sequence-specific DNA binding"/>
    <property type="evidence" value="ECO:0007669"/>
    <property type="project" value="InterPro"/>
</dbReference>
<evidence type="ECO:0000313" key="5">
    <source>
        <dbReference type="EMBL" id="NGN70228.1"/>
    </source>
</evidence>
<dbReference type="PANTHER" id="PTHR46796:SF15">
    <property type="entry name" value="BLL1074 PROTEIN"/>
    <property type="match status" value="1"/>
</dbReference>